<comment type="caution">
    <text evidence="2">The sequence shown here is derived from an EMBL/GenBank/DDBJ whole genome shotgun (WGS) entry which is preliminary data.</text>
</comment>
<proteinExistence type="predicted"/>
<dbReference type="EMBL" id="AOMT01000004">
    <property type="protein sequence ID" value="KDN26114.1"/>
    <property type="molecule type" value="Genomic_DNA"/>
</dbReference>
<organism evidence="2 3">
    <name type="scientific">Moraxella bovoculi 237</name>
    <dbReference type="NCBI Taxonomy" id="743974"/>
    <lineage>
        <taxon>Bacteria</taxon>
        <taxon>Pseudomonadati</taxon>
        <taxon>Pseudomonadota</taxon>
        <taxon>Gammaproteobacteria</taxon>
        <taxon>Moraxellales</taxon>
        <taxon>Moraxellaceae</taxon>
        <taxon>Moraxella</taxon>
    </lineage>
</organism>
<keyword evidence="2" id="KW-0449">Lipoprotein</keyword>
<reference evidence="2 3" key="1">
    <citation type="journal article" date="2014" name="Genome Announc.">
        <title>Draft Genome Sequence of Moraxella bovoculi Strain 237T (ATCC BAA-1259T) Isolated from a Calf with Infectious Bovine Keratoconjunctivitis.</title>
        <authorList>
            <person name="Calcutt M.J."/>
            <person name="Foecking M.F."/>
            <person name="Martin N.T."/>
            <person name="Mhlanga-Mutangadura T."/>
            <person name="Reilly T.J."/>
        </authorList>
    </citation>
    <scope>NUCLEOTIDE SEQUENCE [LARGE SCALE GENOMIC DNA]</scope>
    <source>
        <strain evidence="2 3">237</strain>
    </source>
</reference>
<dbReference type="Proteomes" id="UP000035860">
    <property type="component" value="Unassembled WGS sequence"/>
</dbReference>
<accession>A0A066UPQ1</accession>
<dbReference type="PROSITE" id="PS51257">
    <property type="entry name" value="PROKAR_LIPOPROTEIN"/>
    <property type="match status" value="1"/>
</dbReference>
<protein>
    <submittedName>
        <fullName evidence="2">Lipoprotein</fullName>
    </submittedName>
</protein>
<name>A0A066UPQ1_9GAMM</name>
<keyword evidence="1" id="KW-0732">Signal</keyword>
<dbReference type="eggNOG" id="ENOG50331TD">
    <property type="taxonomic scope" value="Bacteria"/>
</dbReference>
<feature type="signal peptide" evidence="1">
    <location>
        <begin position="1"/>
        <end position="21"/>
    </location>
</feature>
<keyword evidence="3" id="KW-1185">Reference proteome</keyword>
<sequence>MKHIIACLGLFALTGCATQTAFIQNGAKVEPTFSKSQSFYISGIGQEKTVNAAEVCGAADKVAKVQSLQKPKDIGLTVLTLGIYTPHTAEVFCK</sequence>
<dbReference type="Pfam" id="PF06291">
    <property type="entry name" value="Lambda_Bor"/>
    <property type="match status" value="1"/>
</dbReference>
<evidence type="ECO:0000256" key="1">
    <source>
        <dbReference type="SAM" id="SignalP"/>
    </source>
</evidence>
<gene>
    <name evidence="2" type="ORF">MBO_00415</name>
</gene>
<feature type="chain" id="PRO_5001627443" evidence="1">
    <location>
        <begin position="22"/>
        <end position="94"/>
    </location>
</feature>
<dbReference type="RefSeq" id="WP_036361873.1">
    <property type="nucleotide sequence ID" value="NZ_AOMT01000004.1"/>
</dbReference>
<dbReference type="OrthoDB" id="332829at2"/>
<dbReference type="AlphaFoldDB" id="A0A066UPQ1"/>
<evidence type="ECO:0000313" key="3">
    <source>
        <dbReference type="Proteomes" id="UP000035860"/>
    </source>
</evidence>
<evidence type="ECO:0000313" key="2">
    <source>
        <dbReference type="EMBL" id="KDN26114.1"/>
    </source>
</evidence>
<dbReference type="InterPro" id="IPR010438">
    <property type="entry name" value="Lambda_Bor"/>
</dbReference>